<evidence type="ECO:0000256" key="6">
    <source>
        <dbReference type="RuleBase" id="RU367044"/>
    </source>
</evidence>
<keyword evidence="5" id="KW-0732">Signal</keyword>
<protein>
    <recommendedName>
        <fullName evidence="6">S-protein homolog</fullName>
    </recommendedName>
</protein>
<dbReference type="PANTHER" id="PTHR31232">
    <property type="match status" value="1"/>
</dbReference>
<dbReference type="InterPro" id="IPR010264">
    <property type="entry name" value="Self-incomp_S1"/>
</dbReference>
<dbReference type="AlphaFoldDB" id="A0A830CEW0"/>
<keyword evidence="9" id="KW-1185">Reference proteome</keyword>
<dbReference type="PANTHER" id="PTHR31232:SF156">
    <property type="entry name" value="PLANT SELF-INCOMPATIBILITY PROTEIN S1 FAMILY-RELATED"/>
    <property type="match status" value="1"/>
</dbReference>
<feature type="transmembrane region" description="Helical" evidence="7">
    <location>
        <begin position="6"/>
        <end position="23"/>
    </location>
</feature>
<comment type="similarity">
    <text evidence="2 6">Belongs to the plant self-incompatibility (S1) protein family.</text>
</comment>
<organism evidence="8 9">
    <name type="scientific">Phtheirospermum japonicum</name>
    <dbReference type="NCBI Taxonomy" id="374723"/>
    <lineage>
        <taxon>Eukaryota</taxon>
        <taxon>Viridiplantae</taxon>
        <taxon>Streptophyta</taxon>
        <taxon>Embryophyta</taxon>
        <taxon>Tracheophyta</taxon>
        <taxon>Spermatophyta</taxon>
        <taxon>Magnoliopsida</taxon>
        <taxon>eudicotyledons</taxon>
        <taxon>Gunneridae</taxon>
        <taxon>Pentapetalae</taxon>
        <taxon>asterids</taxon>
        <taxon>lamiids</taxon>
        <taxon>Lamiales</taxon>
        <taxon>Orobanchaceae</taxon>
        <taxon>Orobanchaceae incertae sedis</taxon>
        <taxon>Phtheirospermum</taxon>
    </lineage>
</organism>
<evidence type="ECO:0000256" key="7">
    <source>
        <dbReference type="SAM" id="Phobius"/>
    </source>
</evidence>
<keyword evidence="7" id="KW-0472">Membrane</keyword>
<keyword evidence="4 6" id="KW-0964">Secreted</keyword>
<evidence type="ECO:0000256" key="3">
    <source>
        <dbReference type="ARBA" id="ARBA00022471"/>
    </source>
</evidence>
<comment type="caution">
    <text evidence="8">The sequence shown here is derived from an EMBL/GenBank/DDBJ whole genome shotgun (WGS) entry which is preliminary data.</text>
</comment>
<gene>
    <name evidence="8" type="ORF">PHJA_001429400</name>
</gene>
<evidence type="ECO:0000313" key="9">
    <source>
        <dbReference type="Proteomes" id="UP000653305"/>
    </source>
</evidence>
<accession>A0A830CEW0</accession>
<dbReference type="Proteomes" id="UP000653305">
    <property type="component" value="Unassembled WGS sequence"/>
</dbReference>
<sequence length="141" mass="16416">MASTSISISIMIFIFLLSPHLFVEIEAKILGKHELNIYCEVPANSSSVIAHCGSKDDDFGSRELYPSEYFGWRFRTNLIRSTLYFCHFWWGSKNKSLVVFQGDWDSDYYYMYSYVINKYGVYLSNDRNNHSANLGLVSTWD</sequence>
<evidence type="ECO:0000256" key="4">
    <source>
        <dbReference type="ARBA" id="ARBA00022525"/>
    </source>
</evidence>
<evidence type="ECO:0000256" key="2">
    <source>
        <dbReference type="ARBA" id="ARBA00005581"/>
    </source>
</evidence>
<name>A0A830CEW0_9LAMI</name>
<dbReference type="OrthoDB" id="910495at2759"/>
<dbReference type="Pfam" id="PF05938">
    <property type="entry name" value="Self-incomp_S1"/>
    <property type="match status" value="1"/>
</dbReference>
<proteinExistence type="inferred from homology"/>
<keyword evidence="7" id="KW-0812">Transmembrane</keyword>
<evidence type="ECO:0000313" key="8">
    <source>
        <dbReference type="EMBL" id="GFP92851.1"/>
    </source>
</evidence>
<reference evidence="8" key="1">
    <citation type="submission" date="2020-07" db="EMBL/GenBank/DDBJ databases">
        <title>Ethylene signaling mediates host invasion by parasitic plants.</title>
        <authorList>
            <person name="Yoshida S."/>
        </authorList>
    </citation>
    <scope>NUCLEOTIDE SEQUENCE</scope>
    <source>
        <strain evidence="8">Okayama</strain>
    </source>
</reference>
<dbReference type="GO" id="GO:0005576">
    <property type="term" value="C:extracellular region"/>
    <property type="evidence" value="ECO:0007669"/>
    <property type="project" value="UniProtKB-SubCell"/>
</dbReference>
<evidence type="ECO:0000256" key="1">
    <source>
        <dbReference type="ARBA" id="ARBA00004613"/>
    </source>
</evidence>
<keyword evidence="7" id="KW-1133">Transmembrane helix</keyword>
<comment type="subcellular location">
    <subcellularLocation>
        <location evidence="1 6">Secreted</location>
    </subcellularLocation>
</comment>
<evidence type="ECO:0000256" key="5">
    <source>
        <dbReference type="ARBA" id="ARBA00022729"/>
    </source>
</evidence>
<dbReference type="EMBL" id="BMAC01000293">
    <property type="protein sequence ID" value="GFP92851.1"/>
    <property type="molecule type" value="Genomic_DNA"/>
</dbReference>
<dbReference type="GO" id="GO:0060320">
    <property type="term" value="P:rejection of self pollen"/>
    <property type="evidence" value="ECO:0007669"/>
    <property type="project" value="UniProtKB-KW"/>
</dbReference>
<keyword evidence="3 6" id="KW-0713">Self-incompatibility</keyword>